<dbReference type="AlphaFoldDB" id="A0A3P6T579"/>
<gene>
    <name evidence="2" type="ORF">DILT_LOCUS3419</name>
</gene>
<dbReference type="EMBL" id="UYRU01043633">
    <property type="protein sequence ID" value="VDK83122.1"/>
    <property type="molecule type" value="Genomic_DNA"/>
</dbReference>
<evidence type="ECO:0000313" key="2">
    <source>
        <dbReference type="EMBL" id="VDK83122.1"/>
    </source>
</evidence>
<sequence>MTPFAIAIKGYYPRKPGDVEVNVNDHLCLLSRVDSSHYQVLNKQTKCQGRVPAEVLSIMVDLPADNMSTNGPMNPPSSPTVKPPGPAPPLAAIRDLAWLIVENSEAWVNGEKTLPVRDGEVLRWIDYEEDVLYGDAVLDKDAFVECEKWTGEGVVLPAACVRVLSDKLELAACLSKRPRAQLIADHTSKKPEELLLKVLFFWIFCLILVSL</sequence>
<accession>A0A3P6T579</accession>
<reference evidence="2 3" key="1">
    <citation type="submission" date="2018-11" db="EMBL/GenBank/DDBJ databases">
        <authorList>
            <consortium name="Pathogen Informatics"/>
        </authorList>
    </citation>
    <scope>NUCLEOTIDE SEQUENCE [LARGE SCALE GENOMIC DNA]</scope>
</reference>
<feature type="region of interest" description="Disordered" evidence="1">
    <location>
        <begin position="66"/>
        <end position="85"/>
    </location>
</feature>
<dbReference type="OrthoDB" id="73680at2759"/>
<protein>
    <recommendedName>
        <fullName evidence="4">SH3 domain-containing protein</fullName>
    </recommendedName>
</protein>
<organism evidence="2 3">
    <name type="scientific">Dibothriocephalus latus</name>
    <name type="common">Fish tapeworm</name>
    <name type="synonym">Diphyllobothrium latum</name>
    <dbReference type="NCBI Taxonomy" id="60516"/>
    <lineage>
        <taxon>Eukaryota</taxon>
        <taxon>Metazoa</taxon>
        <taxon>Spiralia</taxon>
        <taxon>Lophotrochozoa</taxon>
        <taxon>Platyhelminthes</taxon>
        <taxon>Cestoda</taxon>
        <taxon>Eucestoda</taxon>
        <taxon>Diphyllobothriidea</taxon>
        <taxon>Diphyllobothriidae</taxon>
        <taxon>Dibothriocephalus</taxon>
    </lineage>
</organism>
<evidence type="ECO:0000256" key="1">
    <source>
        <dbReference type="SAM" id="MobiDB-lite"/>
    </source>
</evidence>
<name>A0A3P6T579_DIBLA</name>
<feature type="compositionally biased region" description="Pro residues" evidence="1">
    <location>
        <begin position="73"/>
        <end position="85"/>
    </location>
</feature>
<keyword evidence="3" id="KW-1185">Reference proteome</keyword>
<evidence type="ECO:0000313" key="3">
    <source>
        <dbReference type="Proteomes" id="UP000281553"/>
    </source>
</evidence>
<dbReference type="Proteomes" id="UP000281553">
    <property type="component" value="Unassembled WGS sequence"/>
</dbReference>
<dbReference type="SUPFAM" id="SSF50044">
    <property type="entry name" value="SH3-domain"/>
    <property type="match status" value="1"/>
</dbReference>
<proteinExistence type="predicted"/>
<dbReference type="InterPro" id="IPR036028">
    <property type="entry name" value="SH3-like_dom_sf"/>
</dbReference>
<evidence type="ECO:0008006" key="4">
    <source>
        <dbReference type="Google" id="ProtNLM"/>
    </source>
</evidence>